<dbReference type="EMBL" id="JAVDYC010000001">
    <property type="protein sequence ID" value="MDR7323768.1"/>
    <property type="molecule type" value="Genomic_DNA"/>
</dbReference>
<dbReference type="Proteomes" id="UP001183629">
    <property type="component" value="Unassembled WGS sequence"/>
</dbReference>
<evidence type="ECO:0000313" key="2">
    <source>
        <dbReference type="Proteomes" id="UP001183629"/>
    </source>
</evidence>
<protein>
    <submittedName>
        <fullName evidence="1">Uncharacterized protein (DUF488 family)</fullName>
    </submittedName>
</protein>
<reference evidence="1 2" key="1">
    <citation type="submission" date="2023-07" db="EMBL/GenBank/DDBJ databases">
        <title>Sequencing the genomes of 1000 actinobacteria strains.</title>
        <authorList>
            <person name="Klenk H.-P."/>
        </authorList>
    </citation>
    <scope>NUCLEOTIDE SEQUENCE [LARGE SCALE GENOMIC DNA]</scope>
    <source>
        <strain evidence="1 2">DSM 44711</strain>
    </source>
</reference>
<dbReference type="PANTHER" id="PTHR39337">
    <property type="entry name" value="BLR5642 PROTEIN"/>
    <property type="match status" value="1"/>
</dbReference>
<organism evidence="1 2">
    <name type="scientific">Catenuloplanes niger</name>
    <dbReference type="NCBI Taxonomy" id="587534"/>
    <lineage>
        <taxon>Bacteria</taxon>
        <taxon>Bacillati</taxon>
        <taxon>Actinomycetota</taxon>
        <taxon>Actinomycetes</taxon>
        <taxon>Micromonosporales</taxon>
        <taxon>Micromonosporaceae</taxon>
        <taxon>Catenuloplanes</taxon>
    </lineage>
</organism>
<dbReference type="AlphaFoldDB" id="A0AAE3ZTB3"/>
<dbReference type="Pfam" id="PF04343">
    <property type="entry name" value="DUF488"/>
    <property type="match status" value="1"/>
</dbReference>
<sequence>MVLTSPPTRPTGLVGVGYEGRAIDEFVEDLVDRGVAHLVDVRLTPISRKRGFSKTALGNALTAAGIRYDHRRELGNPKANRAGFGGADEELFEARAVYAGLLQDGAAEHTLDELARAATRELVALLCFESDESRCHRHVVLRELARRISAAEASTFPAH</sequence>
<comment type="caution">
    <text evidence="1">The sequence shown here is derived from an EMBL/GenBank/DDBJ whole genome shotgun (WGS) entry which is preliminary data.</text>
</comment>
<dbReference type="InterPro" id="IPR007438">
    <property type="entry name" value="DUF488"/>
</dbReference>
<evidence type="ECO:0000313" key="1">
    <source>
        <dbReference type="EMBL" id="MDR7323768.1"/>
    </source>
</evidence>
<proteinExistence type="predicted"/>
<keyword evidence="2" id="KW-1185">Reference proteome</keyword>
<gene>
    <name evidence="1" type="ORF">J2S44_004018</name>
</gene>
<accession>A0AAE3ZTB3</accession>
<dbReference type="RefSeq" id="WP_310416178.1">
    <property type="nucleotide sequence ID" value="NZ_JAVDYC010000001.1"/>
</dbReference>
<name>A0AAE3ZTB3_9ACTN</name>
<dbReference type="PANTHER" id="PTHR39337:SF1">
    <property type="entry name" value="BLR5642 PROTEIN"/>
    <property type="match status" value="1"/>
</dbReference>